<dbReference type="InterPro" id="IPR003660">
    <property type="entry name" value="HAMP_dom"/>
</dbReference>
<keyword evidence="4" id="KW-1003">Cell membrane</keyword>
<evidence type="ECO:0000256" key="14">
    <source>
        <dbReference type="SAM" id="Phobius"/>
    </source>
</evidence>
<feature type="domain" description="HAMP" evidence="16">
    <location>
        <begin position="123"/>
        <end position="175"/>
    </location>
</feature>
<evidence type="ECO:0000256" key="4">
    <source>
        <dbReference type="ARBA" id="ARBA00022475"/>
    </source>
</evidence>
<dbReference type="PANTHER" id="PTHR45528:SF1">
    <property type="entry name" value="SENSOR HISTIDINE KINASE CPXA"/>
    <property type="match status" value="1"/>
</dbReference>
<dbReference type="InterPro" id="IPR036097">
    <property type="entry name" value="HisK_dim/P_sf"/>
</dbReference>
<evidence type="ECO:0000256" key="3">
    <source>
        <dbReference type="ARBA" id="ARBA00012438"/>
    </source>
</evidence>
<dbReference type="Pfam" id="PF02518">
    <property type="entry name" value="HATPase_c"/>
    <property type="match status" value="1"/>
</dbReference>
<evidence type="ECO:0000256" key="8">
    <source>
        <dbReference type="ARBA" id="ARBA00022741"/>
    </source>
</evidence>
<keyword evidence="18" id="KW-1185">Reference proteome</keyword>
<evidence type="ECO:0000259" key="16">
    <source>
        <dbReference type="PROSITE" id="PS50885"/>
    </source>
</evidence>
<dbReference type="Gene3D" id="3.30.565.10">
    <property type="entry name" value="Histidine kinase-like ATPase, C-terminal domain"/>
    <property type="match status" value="1"/>
</dbReference>
<dbReference type="SMART" id="SM00388">
    <property type="entry name" value="HisKA"/>
    <property type="match status" value="1"/>
</dbReference>
<feature type="domain" description="Histidine kinase" evidence="15">
    <location>
        <begin position="190"/>
        <end position="406"/>
    </location>
</feature>
<evidence type="ECO:0000256" key="2">
    <source>
        <dbReference type="ARBA" id="ARBA00004651"/>
    </source>
</evidence>
<dbReference type="InterPro" id="IPR004358">
    <property type="entry name" value="Sig_transdc_His_kin-like_C"/>
</dbReference>
<dbReference type="AlphaFoldDB" id="A0A920CV58"/>
<accession>A0A920CV58</accession>
<reference evidence="17" key="1">
    <citation type="submission" date="2021-03" db="EMBL/GenBank/DDBJ databases">
        <title>Antimicrobial resistance genes in bacteria isolated from Japanese honey, and their potential for conferring macrolide and lincosamide resistance in the American foulbrood pathogen Paenibacillus larvae.</title>
        <authorList>
            <person name="Okamoto M."/>
            <person name="Kumagai M."/>
            <person name="Kanamori H."/>
            <person name="Takamatsu D."/>
        </authorList>
    </citation>
    <scope>NUCLEOTIDE SEQUENCE</scope>
    <source>
        <strain evidence="17">J40TS1</strain>
    </source>
</reference>
<evidence type="ECO:0000256" key="10">
    <source>
        <dbReference type="ARBA" id="ARBA00022840"/>
    </source>
</evidence>
<dbReference type="SUPFAM" id="SSF158472">
    <property type="entry name" value="HAMP domain-like"/>
    <property type="match status" value="1"/>
</dbReference>
<name>A0A920CV58_9BACL</name>
<dbReference type="Gene3D" id="6.10.340.10">
    <property type="match status" value="1"/>
</dbReference>
<keyword evidence="13 14" id="KW-0472">Membrane</keyword>
<dbReference type="PRINTS" id="PR00344">
    <property type="entry name" value="BCTRLSENSOR"/>
</dbReference>
<evidence type="ECO:0000256" key="1">
    <source>
        <dbReference type="ARBA" id="ARBA00000085"/>
    </source>
</evidence>
<evidence type="ECO:0000256" key="7">
    <source>
        <dbReference type="ARBA" id="ARBA00022692"/>
    </source>
</evidence>
<dbReference type="InterPro" id="IPR003594">
    <property type="entry name" value="HATPase_dom"/>
</dbReference>
<evidence type="ECO:0000256" key="12">
    <source>
        <dbReference type="ARBA" id="ARBA00023012"/>
    </source>
</evidence>
<dbReference type="InterPro" id="IPR050398">
    <property type="entry name" value="HssS/ArlS-like"/>
</dbReference>
<dbReference type="Gene3D" id="1.10.287.130">
    <property type="match status" value="1"/>
</dbReference>
<dbReference type="SMART" id="SM00304">
    <property type="entry name" value="HAMP"/>
    <property type="match status" value="2"/>
</dbReference>
<comment type="subcellular location">
    <subcellularLocation>
        <location evidence="2">Cell membrane</location>
        <topology evidence="2">Multi-pass membrane protein</topology>
    </subcellularLocation>
</comment>
<dbReference type="SUPFAM" id="SSF47384">
    <property type="entry name" value="Homodimeric domain of signal transducing histidine kinase"/>
    <property type="match status" value="1"/>
</dbReference>
<dbReference type="Proteomes" id="UP000683139">
    <property type="component" value="Unassembled WGS sequence"/>
</dbReference>
<dbReference type="InterPro" id="IPR005467">
    <property type="entry name" value="His_kinase_dom"/>
</dbReference>
<evidence type="ECO:0000256" key="11">
    <source>
        <dbReference type="ARBA" id="ARBA00022989"/>
    </source>
</evidence>
<dbReference type="RefSeq" id="WP_213512873.1">
    <property type="nucleotide sequence ID" value="NZ_BOSE01000001.1"/>
</dbReference>
<keyword evidence="11 14" id="KW-1133">Transmembrane helix</keyword>
<keyword evidence="6" id="KW-0808">Transferase</keyword>
<dbReference type="SMART" id="SM00387">
    <property type="entry name" value="HATPase_c"/>
    <property type="match status" value="1"/>
</dbReference>
<evidence type="ECO:0000256" key="9">
    <source>
        <dbReference type="ARBA" id="ARBA00022777"/>
    </source>
</evidence>
<proteinExistence type="predicted"/>
<comment type="catalytic activity">
    <reaction evidence="1">
        <text>ATP + protein L-histidine = ADP + protein N-phospho-L-histidine.</text>
        <dbReference type="EC" id="2.7.13.3"/>
    </reaction>
</comment>
<dbReference type="CDD" id="cd06225">
    <property type="entry name" value="HAMP"/>
    <property type="match status" value="1"/>
</dbReference>
<dbReference type="GO" id="GO:0000155">
    <property type="term" value="F:phosphorelay sensor kinase activity"/>
    <property type="evidence" value="ECO:0007669"/>
    <property type="project" value="InterPro"/>
</dbReference>
<dbReference type="InterPro" id="IPR003661">
    <property type="entry name" value="HisK_dim/P_dom"/>
</dbReference>
<keyword evidence="12" id="KW-0902">Two-component regulatory system</keyword>
<dbReference type="SUPFAM" id="SSF55874">
    <property type="entry name" value="ATPase domain of HSP90 chaperone/DNA topoisomerase II/histidine kinase"/>
    <property type="match status" value="1"/>
</dbReference>
<dbReference type="FunFam" id="3.30.565.10:FF:000013">
    <property type="entry name" value="Two-component sensor histidine kinase"/>
    <property type="match status" value="1"/>
</dbReference>
<protein>
    <recommendedName>
        <fullName evidence="3">histidine kinase</fullName>
        <ecNumber evidence="3">2.7.13.3</ecNumber>
    </recommendedName>
</protein>
<dbReference type="EMBL" id="BOSE01000001">
    <property type="protein sequence ID" value="GIP14661.1"/>
    <property type="molecule type" value="Genomic_DNA"/>
</dbReference>
<dbReference type="GO" id="GO:0005886">
    <property type="term" value="C:plasma membrane"/>
    <property type="evidence" value="ECO:0007669"/>
    <property type="project" value="UniProtKB-SubCell"/>
</dbReference>
<organism evidence="17 18">
    <name type="scientific">Paenibacillus montaniterrae</name>
    <dbReference type="NCBI Taxonomy" id="429341"/>
    <lineage>
        <taxon>Bacteria</taxon>
        <taxon>Bacillati</taxon>
        <taxon>Bacillota</taxon>
        <taxon>Bacilli</taxon>
        <taxon>Bacillales</taxon>
        <taxon>Paenibacillaceae</taxon>
        <taxon>Paenibacillus</taxon>
    </lineage>
</organism>
<keyword evidence="9 17" id="KW-0418">Kinase</keyword>
<evidence type="ECO:0000313" key="17">
    <source>
        <dbReference type="EMBL" id="GIP14661.1"/>
    </source>
</evidence>
<dbReference type="PROSITE" id="PS50109">
    <property type="entry name" value="HIS_KIN"/>
    <property type="match status" value="1"/>
</dbReference>
<dbReference type="PANTHER" id="PTHR45528">
    <property type="entry name" value="SENSOR HISTIDINE KINASE CPXA"/>
    <property type="match status" value="1"/>
</dbReference>
<dbReference type="FunFam" id="1.10.287.130:FF:000008">
    <property type="entry name" value="Two-component sensor histidine kinase"/>
    <property type="match status" value="1"/>
</dbReference>
<feature type="transmembrane region" description="Helical" evidence="14">
    <location>
        <begin position="12"/>
        <end position="38"/>
    </location>
</feature>
<keyword evidence="8" id="KW-0547">Nucleotide-binding</keyword>
<dbReference type="Pfam" id="PF00512">
    <property type="entry name" value="HisKA"/>
    <property type="match status" value="1"/>
</dbReference>
<feature type="transmembrane region" description="Helical" evidence="14">
    <location>
        <begin position="58"/>
        <end position="76"/>
    </location>
</feature>
<comment type="caution">
    <text evidence="17">The sequence shown here is derived from an EMBL/GenBank/DDBJ whole genome shotgun (WGS) entry which is preliminary data.</text>
</comment>
<keyword evidence="10" id="KW-0067">ATP-binding</keyword>
<dbReference type="InterPro" id="IPR036890">
    <property type="entry name" value="HATPase_C_sf"/>
</dbReference>
<evidence type="ECO:0000256" key="6">
    <source>
        <dbReference type="ARBA" id="ARBA00022679"/>
    </source>
</evidence>
<keyword evidence="5" id="KW-0597">Phosphoprotein</keyword>
<evidence type="ECO:0000259" key="15">
    <source>
        <dbReference type="PROSITE" id="PS50109"/>
    </source>
</evidence>
<dbReference type="PROSITE" id="PS50885">
    <property type="entry name" value="HAMP"/>
    <property type="match status" value="1"/>
</dbReference>
<gene>
    <name evidence="17" type="primary">vanS_1</name>
    <name evidence="17" type="ORF">J40TS1_03030</name>
</gene>
<dbReference type="Pfam" id="PF00672">
    <property type="entry name" value="HAMP"/>
    <property type="match status" value="1"/>
</dbReference>
<evidence type="ECO:0000313" key="18">
    <source>
        <dbReference type="Proteomes" id="UP000683139"/>
    </source>
</evidence>
<evidence type="ECO:0000256" key="5">
    <source>
        <dbReference type="ARBA" id="ARBA00022553"/>
    </source>
</evidence>
<dbReference type="CDD" id="cd00082">
    <property type="entry name" value="HisKA"/>
    <property type="match status" value="1"/>
</dbReference>
<sequence>MNRLWVVSIRWKLLLAMLLSAAITAIILFVMHSLATFLIETEPFSVLIKWGINNLGSIRILILVGVPLFIISYILLSRPVIRNLLRVQEALKQIGEGNFQPDVLVQSYDEIEATSRYVHDLAADLNRYLDEMIQGLKLIAEGQLQHSIPVKENHKLGEVADSINQMARQLNHLMQEERKAEQSKNDLITGVSHDLRTPLTSILGFLGVIKQDRYRDEVELRHYVDIAYSKAERLKLLIDDLFEYTRMNNGMPLDSKLMALDDFLQQLMDEYVPIMHEAGITGRLTLEQHRVFISADGELLVRAFANIIQNAMQYGKEGKYIDVTLQQEKEHAVVSIANYGNPIPASDLPFIFDRFYRIDKSRSLETGGTGLGLAISRSIIEKHRGTIRAESDTQRTAFILSLPLLHEHKQKTTQ</sequence>
<evidence type="ECO:0000256" key="13">
    <source>
        <dbReference type="ARBA" id="ARBA00023136"/>
    </source>
</evidence>
<dbReference type="EC" id="2.7.13.3" evidence="3"/>
<keyword evidence="7 14" id="KW-0812">Transmembrane</keyword>
<dbReference type="GO" id="GO:0005524">
    <property type="term" value="F:ATP binding"/>
    <property type="evidence" value="ECO:0007669"/>
    <property type="project" value="UniProtKB-KW"/>
</dbReference>